<reference evidence="10" key="1">
    <citation type="submission" date="2025-08" db="UniProtKB">
        <authorList>
            <consortium name="RefSeq"/>
        </authorList>
    </citation>
    <scope>IDENTIFICATION</scope>
    <source>
        <tissue evidence="10">Whole Larva</tissue>
    </source>
</reference>
<evidence type="ECO:0000313" key="9">
    <source>
        <dbReference type="Proteomes" id="UP000695000"/>
    </source>
</evidence>
<feature type="region of interest" description="Disordered" evidence="8">
    <location>
        <begin position="24"/>
        <end position="122"/>
    </location>
</feature>
<evidence type="ECO:0000256" key="4">
    <source>
        <dbReference type="ARBA" id="ARBA00022490"/>
    </source>
</evidence>
<evidence type="ECO:0000256" key="3">
    <source>
        <dbReference type="ARBA" id="ARBA00017206"/>
    </source>
</evidence>
<evidence type="ECO:0000256" key="2">
    <source>
        <dbReference type="ARBA" id="ARBA00007700"/>
    </source>
</evidence>
<comment type="subcellular location">
    <subcellularLocation>
        <location evidence="1">Cytoplasm</location>
        <location evidence="1">Cytoskeleton</location>
        <location evidence="1">Cilium basal body</location>
    </subcellularLocation>
</comment>
<gene>
    <name evidence="10" type="primary">LOC108569549</name>
</gene>
<dbReference type="Proteomes" id="UP000695000">
    <property type="component" value="Unplaced"/>
</dbReference>
<feature type="compositionally biased region" description="Polar residues" evidence="8">
    <location>
        <begin position="357"/>
        <end position="371"/>
    </location>
</feature>
<feature type="region of interest" description="Disordered" evidence="8">
    <location>
        <begin position="357"/>
        <end position="380"/>
    </location>
</feature>
<evidence type="ECO:0000313" key="10">
    <source>
        <dbReference type="RefSeq" id="XP_017786626.1"/>
    </source>
</evidence>
<keyword evidence="5" id="KW-0969">Cilium</keyword>
<dbReference type="PANTHER" id="PTHR13376:SF0">
    <property type="entry name" value="INTRAFLAGELLAR TRANSPORT PROTEIN 46 HOMOLOG"/>
    <property type="match status" value="1"/>
</dbReference>
<keyword evidence="6" id="KW-0206">Cytoskeleton</keyword>
<keyword evidence="7" id="KW-0966">Cell projection</keyword>
<feature type="compositionally biased region" description="Basic and acidic residues" evidence="8">
    <location>
        <begin position="55"/>
        <end position="65"/>
    </location>
</feature>
<name>A0ABM1NIH6_NICVS</name>
<evidence type="ECO:0000256" key="5">
    <source>
        <dbReference type="ARBA" id="ARBA00023069"/>
    </source>
</evidence>
<evidence type="ECO:0000256" key="6">
    <source>
        <dbReference type="ARBA" id="ARBA00023212"/>
    </source>
</evidence>
<dbReference type="Pfam" id="PF12317">
    <property type="entry name" value="IFT46_B_C"/>
    <property type="match status" value="1"/>
</dbReference>
<dbReference type="GeneID" id="108569549"/>
<protein>
    <recommendedName>
        <fullName evidence="3">Intraflagellar transport protein 46 homolog</fullName>
    </recommendedName>
</protein>
<organism evidence="9 10">
    <name type="scientific">Nicrophorus vespilloides</name>
    <name type="common">Boreal carrion beetle</name>
    <dbReference type="NCBI Taxonomy" id="110193"/>
    <lineage>
        <taxon>Eukaryota</taxon>
        <taxon>Metazoa</taxon>
        <taxon>Ecdysozoa</taxon>
        <taxon>Arthropoda</taxon>
        <taxon>Hexapoda</taxon>
        <taxon>Insecta</taxon>
        <taxon>Pterygota</taxon>
        <taxon>Neoptera</taxon>
        <taxon>Endopterygota</taxon>
        <taxon>Coleoptera</taxon>
        <taxon>Polyphaga</taxon>
        <taxon>Staphyliniformia</taxon>
        <taxon>Silphidae</taxon>
        <taxon>Nicrophorinae</taxon>
        <taxon>Nicrophorus</taxon>
    </lineage>
</organism>
<keyword evidence="4" id="KW-0963">Cytoplasm</keyword>
<evidence type="ECO:0000256" key="7">
    <source>
        <dbReference type="ARBA" id="ARBA00023273"/>
    </source>
</evidence>
<dbReference type="InterPro" id="IPR022088">
    <property type="entry name" value="Intraflagellar_transp_cmplxB"/>
</dbReference>
<feature type="compositionally biased region" description="Polar residues" evidence="8">
    <location>
        <begin position="45"/>
        <end position="54"/>
    </location>
</feature>
<comment type="similarity">
    <text evidence="2">Belongs to the IFT46 family.</text>
</comment>
<sequence length="380" mass="42430">MARKELSFSIVDDDDVDDDEVFELEGNDAIPIPNGADEPRENRKSAMNRTQQVSKEYDSSDESHLSPHKKLPQMQDVSNLSNILAGPSSGRQTVTKIRPPQLAQLSSESESEDSDLIERRSSPKSSILVGEYDPKSYDHLDVNADIKELFQYITKYVPQHLGQDYKFKPFVPDFIPAVGDIDAFLKVIAPEVGINGEASTVDQSDLGLVVLDEPAANQSDPAVLHLQLRASSINVGNTTDMVIKKVDNLEKNSKTVDKWIKDISDLHRSKSSPIFKYSDPMPELDDLMEEWPENMENLLKIHGFPSYTMQGPLSRYIDIVCCLFDIPVYPNKIQSLHLLFSLYAAVKTSNLYRANNGGNKSRNIASGNTESNDADQLVLE</sequence>
<dbReference type="RefSeq" id="XP_017786626.1">
    <property type="nucleotide sequence ID" value="XM_017931137.1"/>
</dbReference>
<proteinExistence type="inferred from homology"/>
<keyword evidence="9" id="KW-1185">Reference proteome</keyword>
<dbReference type="PANTHER" id="PTHR13376">
    <property type="entry name" value="INTRAFLAGELLAR TRANSPORT PROTEIN 46 HOMOLOG"/>
    <property type="match status" value="1"/>
</dbReference>
<evidence type="ECO:0000256" key="1">
    <source>
        <dbReference type="ARBA" id="ARBA00004120"/>
    </source>
</evidence>
<evidence type="ECO:0000256" key="8">
    <source>
        <dbReference type="SAM" id="MobiDB-lite"/>
    </source>
</evidence>
<accession>A0ABM1NIH6</accession>